<sequence>MAVTASSFVSKVFRAISVVLLTSWSITTLGFSALNVLNENRSLIGTAASISLLTYLACRLLVTTQPTAQNDSIAHILTTAYLRSRGEALATLVFTLAWLYELLSQAVIMVFMTIFGGAIATAIYTDAFVDDPNDLHQSDSDRENTSLAVAEIDEFKERVGVDPVALFKLIPPKALVCFAILVWVNFATLGLYVLRLSWRSAKVVLGSSPAPIVQKSEARDSK</sequence>
<comment type="caution">
    <text evidence="2">The sequence shown here is derived from an EMBL/GenBank/DDBJ whole genome shotgun (WGS) entry which is preliminary data.</text>
</comment>
<dbReference type="Proteomes" id="UP001220324">
    <property type="component" value="Unassembled WGS sequence"/>
</dbReference>
<evidence type="ECO:0000256" key="1">
    <source>
        <dbReference type="SAM" id="Phobius"/>
    </source>
</evidence>
<keyword evidence="3" id="KW-1185">Reference proteome</keyword>
<keyword evidence="1" id="KW-0472">Membrane</keyword>
<name>A0AAD6GK87_9EURO</name>
<feature type="transmembrane region" description="Helical" evidence="1">
    <location>
        <begin position="43"/>
        <end position="62"/>
    </location>
</feature>
<dbReference type="AlphaFoldDB" id="A0AAD6GK87"/>
<evidence type="ECO:0000313" key="3">
    <source>
        <dbReference type="Proteomes" id="UP001220324"/>
    </source>
</evidence>
<organism evidence="2 3">
    <name type="scientific">Penicillium frequentans</name>
    <dbReference type="NCBI Taxonomy" id="3151616"/>
    <lineage>
        <taxon>Eukaryota</taxon>
        <taxon>Fungi</taxon>
        <taxon>Dikarya</taxon>
        <taxon>Ascomycota</taxon>
        <taxon>Pezizomycotina</taxon>
        <taxon>Eurotiomycetes</taxon>
        <taxon>Eurotiomycetidae</taxon>
        <taxon>Eurotiales</taxon>
        <taxon>Aspergillaceae</taxon>
        <taxon>Penicillium</taxon>
    </lineage>
</organism>
<feature type="transmembrane region" description="Helical" evidence="1">
    <location>
        <begin position="12"/>
        <end position="31"/>
    </location>
</feature>
<evidence type="ECO:0000313" key="2">
    <source>
        <dbReference type="EMBL" id="KAJ5552805.1"/>
    </source>
</evidence>
<accession>A0AAD6GK87</accession>
<keyword evidence="1" id="KW-0812">Transmembrane</keyword>
<feature type="transmembrane region" description="Helical" evidence="1">
    <location>
        <begin position="173"/>
        <end position="194"/>
    </location>
</feature>
<proteinExistence type="predicted"/>
<dbReference type="EMBL" id="JAQIZZ010000002">
    <property type="protein sequence ID" value="KAJ5552805.1"/>
    <property type="molecule type" value="Genomic_DNA"/>
</dbReference>
<keyword evidence="1" id="KW-1133">Transmembrane helix</keyword>
<gene>
    <name evidence="2" type="ORF">N7494_002183</name>
</gene>
<protein>
    <submittedName>
        <fullName evidence="2">Uncharacterized protein</fullName>
    </submittedName>
</protein>
<feature type="transmembrane region" description="Helical" evidence="1">
    <location>
        <begin position="107"/>
        <end position="125"/>
    </location>
</feature>
<reference evidence="2 3" key="1">
    <citation type="journal article" date="2023" name="IMA Fungus">
        <title>Comparative genomic study of the Penicillium genus elucidates a diverse pangenome and 15 lateral gene transfer events.</title>
        <authorList>
            <person name="Petersen C."/>
            <person name="Sorensen T."/>
            <person name="Nielsen M.R."/>
            <person name="Sondergaard T.E."/>
            <person name="Sorensen J.L."/>
            <person name="Fitzpatrick D.A."/>
            <person name="Frisvad J.C."/>
            <person name="Nielsen K.L."/>
        </authorList>
    </citation>
    <scope>NUCLEOTIDE SEQUENCE [LARGE SCALE GENOMIC DNA]</scope>
    <source>
        <strain evidence="2 3">IBT 35679</strain>
    </source>
</reference>